<dbReference type="RefSeq" id="WP_183269754.1">
    <property type="nucleotide sequence ID" value="NZ_CP133838.1"/>
</dbReference>
<feature type="domain" description="Flagellar motor switch protein FliN-like C-terminal" evidence="8">
    <location>
        <begin position="56"/>
        <end position="126"/>
    </location>
</feature>
<dbReference type="Pfam" id="PF01052">
    <property type="entry name" value="FliMN_C"/>
    <property type="match status" value="1"/>
</dbReference>
<keyword evidence="6 7" id="KW-0472">Membrane</keyword>
<keyword evidence="10" id="KW-0282">Flagellum</keyword>
<dbReference type="InterPro" id="IPR001543">
    <property type="entry name" value="FliN-like_C"/>
</dbReference>
<evidence type="ECO:0000259" key="8">
    <source>
        <dbReference type="Pfam" id="PF01052"/>
    </source>
</evidence>
<comment type="function">
    <text evidence="7">FliN is one of three proteins (FliG, FliN, FliM) that form the rotor-mounted switch complex (C ring), located at the base of the basal body. This complex interacts with the CheY and CheZ chemotaxis proteins, in addition to contacting components of the motor that determine the direction of flagellar rotation.</text>
</comment>
<dbReference type="Pfam" id="PF16973">
    <property type="entry name" value="FliN_N"/>
    <property type="match status" value="1"/>
</dbReference>
<evidence type="ECO:0000256" key="6">
    <source>
        <dbReference type="ARBA" id="ARBA00023136"/>
    </source>
</evidence>
<comment type="similarity">
    <text evidence="1 7">Belongs to the FliN/MopA/SpaO family.</text>
</comment>
<dbReference type="InterPro" id="IPR001172">
    <property type="entry name" value="FliN_T3SS_HrcQb"/>
</dbReference>
<dbReference type="InterPro" id="IPR031576">
    <property type="entry name" value="FliN_N"/>
</dbReference>
<evidence type="ECO:0000256" key="5">
    <source>
        <dbReference type="ARBA" id="ARBA00022779"/>
    </source>
</evidence>
<keyword evidence="5 7" id="KW-0283">Flagellar rotation</keyword>
<keyword evidence="3 7" id="KW-1003">Cell membrane</keyword>
<dbReference type="NCBIfam" id="TIGR02480">
    <property type="entry name" value="fliN"/>
    <property type="match status" value="1"/>
</dbReference>
<keyword evidence="4 7" id="KW-0145">Chemotaxis</keyword>
<dbReference type="InterPro" id="IPR012826">
    <property type="entry name" value="FliN"/>
</dbReference>
<accession>A0ABY9SGB0</accession>
<dbReference type="PANTHER" id="PTHR43484">
    <property type="match status" value="1"/>
</dbReference>
<dbReference type="InterPro" id="IPR051469">
    <property type="entry name" value="FliN/MopA/SpaO"/>
</dbReference>
<comment type="subcellular location">
    <subcellularLocation>
        <location evidence="7">Cell membrane</location>
        <topology evidence="7">Peripheral membrane protein</topology>
        <orientation evidence="7">Cytoplasmic side</orientation>
    </subcellularLocation>
    <subcellularLocation>
        <location evidence="7">Bacterial flagellum basal body</location>
    </subcellularLocation>
</comment>
<sequence>MSDINQPSDDNAGSVDDLWADALNEQKVSTSKSTADSVFRALEGNDIAGAMQDIDLIMDIPVKLTVELGRTRMTIKELLRLSQGSVVALDGLAGEPLDILINGYLIAQGEVVVVADKYGVRITDIITPSERMRRLSR</sequence>
<evidence type="ECO:0000256" key="2">
    <source>
        <dbReference type="ARBA" id="ARBA00021897"/>
    </source>
</evidence>
<dbReference type="InterPro" id="IPR036429">
    <property type="entry name" value="SpoA-like_sf"/>
</dbReference>
<keyword evidence="10" id="KW-0966">Cell projection</keyword>
<feature type="domain" description="Flagellar motor switch protein FliN N-terminal" evidence="9">
    <location>
        <begin position="1"/>
        <end position="49"/>
    </location>
</feature>
<name>A0ABY9SGB0_9ENTR</name>
<dbReference type="PRINTS" id="PR00956">
    <property type="entry name" value="FLGMOTORFLIN"/>
</dbReference>
<proteinExistence type="inferred from homology"/>
<evidence type="ECO:0000313" key="10">
    <source>
        <dbReference type="EMBL" id="WMY75998.1"/>
    </source>
</evidence>
<dbReference type="SUPFAM" id="SSF101801">
    <property type="entry name" value="Surface presentation of antigens (SPOA)"/>
    <property type="match status" value="1"/>
</dbReference>
<reference evidence="10 11" key="1">
    <citation type="submission" date="2023-09" db="EMBL/GenBank/DDBJ databases">
        <title>Buttiauxella selenatireducens sp. nov., isolated from the rhizosphere of Cardamine hupingshanesis.</title>
        <authorList>
            <person name="Zhang S."/>
            <person name="Xu Z."/>
            <person name="Wang H."/>
            <person name="Guo Y."/>
        </authorList>
    </citation>
    <scope>NUCLEOTIDE SEQUENCE [LARGE SCALE GENOMIC DNA]</scope>
    <source>
        <strain evidence="10 11">R73</strain>
    </source>
</reference>
<keyword evidence="10" id="KW-0969">Cilium</keyword>
<keyword evidence="7" id="KW-0975">Bacterial flagellum</keyword>
<dbReference type="PANTHER" id="PTHR43484:SF1">
    <property type="entry name" value="FLAGELLAR MOTOR SWITCH PROTEIN FLIN"/>
    <property type="match status" value="1"/>
</dbReference>
<keyword evidence="11" id="KW-1185">Reference proteome</keyword>
<evidence type="ECO:0000313" key="11">
    <source>
        <dbReference type="Proteomes" id="UP001246690"/>
    </source>
</evidence>
<organism evidence="10 11">
    <name type="scientific">Buttiauxella selenatireducens</name>
    <dbReference type="NCBI Taxonomy" id="3073902"/>
    <lineage>
        <taxon>Bacteria</taxon>
        <taxon>Pseudomonadati</taxon>
        <taxon>Pseudomonadota</taxon>
        <taxon>Gammaproteobacteria</taxon>
        <taxon>Enterobacterales</taxon>
        <taxon>Enterobacteriaceae</taxon>
        <taxon>Buttiauxella</taxon>
    </lineage>
</organism>
<evidence type="ECO:0000259" key="9">
    <source>
        <dbReference type="Pfam" id="PF16973"/>
    </source>
</evidence>
<dbReference type="Gene3D" id="2.30.330.10">
    <property type="entry name" value="SpoA-like"/>
    <property type="match status" value="1"/>
</dbReference>
<evidence type="ECO:0000256" key="4">
    <source>
        <dbReference type="ARBA" id="ARBA00022500"/>
    </source>
</evidence>
<gene>
    <name evidence="10" type="primary">fliN</name>
    <name evidence="10" type="ORF">RHD99_08720</name>
</gene>
<evidence type="ECO:0000256" key="7">
    <source>
        <dbReference type="RuleBase" id="RU362074"/>
    </source>
</evidence>
<evidence type="ECO:0000256" key="1">
    <source>
        <dbReference type="ARBA" id="ARBA00009226"/>
    </source>
</evidence>
<dbReference type="EMBL" id="CP133838">
    <property type="protein sequence ID" value="WMY75998.1"/>
    <property type="molecule type" value="Genomic_DNA"/>
</dbReference>
<evidence type="ECO:0000256" key="3">
    <source>
        <dbReference type="ARBA" id="ARBA00022475"/>
    </source>
</evidence>
<protein>
    <recommendedName>
        <fullName evidence="2 7">Flagellar motor switch protein FliN</fullName>
    </recommendedName>
</protein>
<dbReference type="Proteomes" id="UP001246690">
    <property type="component" value="Chromosome"/>
</dbReference>